<dbReference type="Gene3D" id="1.20.1540.10">
    <property type="entry name" value="Rhomboid-like"/>
    <property type="match status" value="1"/>
</dbReference>
<protein>
    <submittedName>
        <fullName evidence="6">Uncharacterized protein</fullName>
    </submittedName>
</protein>
<feature type="transmembrane region" description="Helical" evidence="5">
    <location>
        <begin position="12"/>
        <end position="37"/>
    </location>
</feature>
<keyword evidence="3 5" id="KW-1133">Transmembrane helix</keyword>
<dbReference type="EMBL" id="BARV01010690">
    <property type="protein sequence ID" value="GAI15261.1"/>
    <property type="molecule type" value="Genomic_DNA"/>
</dbReference>
<sequence>VGPGFNSWGASGIVYGALGVLLAACLQSLPDHLKTLSKERRRVRRRKKWRPFRFNRRFLKTFPALVTLSLLFSFFWLIFTDPGVFLSAGPGIDVFAHGFGFLGGFGGAMVLFRFDFRRVRASEN</sequence>
<evidence type="ECO:0000256" key="2">
    <source>
        <dbReference type="ARBA" id="ARBA00022692"/>
    </source>
</evidence>
<name>X1MAY7_9ZZZZ</name>
<evidence type="ECO:0000256" key="4">
    <source>
        <dbReference type="ARBA" id="ARBA00023136"/>
    </source>
</evidence>
<comment type="subcellular location">
    <subcellularLocation>
        <location evidence="1">Membrane</location>
        <topology evidence="1">Multi-pass membrane protein</topology>
    </subcellularLocation>
</comment>
<dbReference type="AlphaFoldDB" id="X1MAY7"/>
<dbReference type="GO" id="GO:0016020">
    <property type="term" value="C:membrane"/>
    <property type="evidence" value="ECO:0007669"/>
    <property type="project" value="UniProtKB-SubCell"/>
</dbReference>
<comment type="caution">
    <text evidence="6">The sequence shown here is derived from an EMBL/GenBank/DDBJ whole genome shotgun (WGS) entry which is preliminary data.</text>
</comment>
<dbReference type="InterPro" id="IPR035952">
    <property type="entry name" value="Rhomboid-like_sf"/>
</dbReference>
<gene>
    <name evidence="6" type="ORF">S06H3_20604</name>
</gene>
<keyword evidence="2 5" id="KW-0812">Transmembrane</keyword>
<reference evidence="6" key="1">
    <citation type="journal article" date="2014" name="Front. Microbiol.">
        <title>High frequency of phylogenetically diverse reductive dehalogenase-homologous genes in deep subseafloor sedimentary metagenomes.</title>
        <authorList>
            <person name="Kawai M."/>
            <person name="Futagami T."/>
            <person name="Toyoda A."/>
            <person name="Takaki Y."/>
            <person name="Nishi S."/>
            <person name="Hori S."/>
            <person name="Arai W."/>
            <person name="Tsubouchi T."/>
            <person name="Morono Y."/>
            <person name="Uchiyama I."/>
            <person name="Ito T."/>
            <person name="Fujiyama A."/>
            <person name="Inagaki F."/>
            <person name="Takami H."/>
        </authorList>
    </citation>
    <scope>NUCLEOTIDE SEQUENCE</scope>
    <source>
        <strain evidence="6">Expedition CK06-06</strain>
    </source>
</reference>
<proteinExistence type="predicted"/>
<evidence type="ECO:0000313" key="6">
    <source>
        <dbReference type="EMBL" id="GAI15261.1"/>
    </source>
</evidence>
<organism evidence="6">
    <name type="scientific">marine sediment metagenome</name>
    <dbReference type="NCBI Taxonomy" id="412755"/>
    <lineage>
        <taxon>unclassified sequences</taxon>
        <taxon>metagenomes</taxon>
        <taxon>ecological metagenomes</taxon>
    </lineage>
</organism>
<feature type="transmembrane region" description="Helical" evidence="5">
    <location>
        <begin position="58"/>
        <end position="79"/>
    </location>
</feature>
<evidence type="ECO:0000256" key="3">
    <source>
        <dbReference type="ARBA" id="ARBA00022989"/>
    </source>
</evidence>
<evidence type="ECO:0000256" key="1">
    <source>
        <dbReference type="ARBA" id="ARBA00004141"/>
    </source>
</evidence>
<feature type="transmembrane region" description="Helical" evidence="5">
    <location>
        <begin position="94"/>
        <end position="114"/>
    </location>
</feature>
<keyword evidence="4 5" id="KW-0472">Membrane</keyword>
<feature type="non-terminal residue" evidence="6">
    <location>
        <position position="1"/>
    </location>
</feature>
<accession>X1MAY7</accession>
<evidence type="ECO:0000256" key="5">
    <source>
        <dbReference type="SAM" id="Phobius"/>
    </source>
</evidence>